<proteinExistence type="predicted"/>
<evidence type="ECO:0000256" key="2">
    <source>
        <dbReference type="ARBA" id="ARBA00022737"/>
    </source>
</evidence>
<dbReference type="InterPro" id="IPR056264">
    <property type="entry name" value="R2_ABCA1-4-like"/>
</dbReference>
<feature type="domain" description="ABC transporter" evidence="3">
    <location>
        <begin position="31"/>
        <end position="124"/>
    </location>
</feature>
<evidence type="ECO:0000259" key="3">
    <source>
        <dbReference type="Pfam" id="PF00005"/>
    </source>
</evidence>
<dbReference type="GO" id="GO:0005319">
    <property type="term" value="F:lipid transporter activity"/>
    <property type="evidence" value="ECO:0007669"/>
    <property type="project" value="TreeGrafter"/>
</dbReference>
<dbReference type="Gene3D" id="3.40.50.300">
    <property type="entry name" value="P-loop containing nucleotide triphosphate hydrolases"/>
    <property type="match status" value="1"/>
</dbReference>
<dbReference type="InterPro" id="IPR026082">
    <property type="entry name" value="ABCA"/>
</dbReference>
<evidence type="ECO:0000256" key="1">
    <source>
        <dbReference type="ARBA" id="ARBA00022448"/>
    </source>
</evidence>
<dbReference type="GO" id="GO:0016020">
    <property type="term" value="C:membrane"/>
    <property type="evidence" value="ECO:0007669"/>
    <property type="project" value="InterPro"/>
</dbReference>
<keyword evidence="1" id="KW-0813">Transport</keyword>
<dbReference type="GO" id="GO:0016887">
    <property type="term" value="F:ATP hydrolysis activity"/>
    <property type="evidence" value="ECO:0007669"/>
    <property type="project" value="InterPro"/>
</dbReference>
<dbReference type="OrthoDB" id="10255969at2759"/>
<comment type="caution">
    <text evidence="5">The sequence shown here is derived from an EMBL/GenBank/DDBJ whole genome shotgun (WGS) entry which is preliminary data.</text>
</comment>
<keyword evidence="6" id="KW-1185">Reference proteome</keyword>
<reference evidence="5 6" key="1">
    <citation type="submission" date="2019-05" db="EMBL/GenBank/DDBJ databases">
        <title>Another draft genome of Portunus trituberculatus and its Hox gene families provides insights of decapod evolution.</title>
        <authorList>
            <person name="Jeong J.-H."/>
            <person name="Song I."/>
            <person name="Kim S."/>
            <person name="Choi T."/>
            <person name="Kim D."/>
            <person name="Ryu S."/>
            <person name="Kim W."/>
        </authorList>
    </citation>
    <scope>NUCLEOTIDE SEQUENCE [LARGE SCALE GENOMIC DNA]</scope>
    <source>
        <tissue evidence="5">Muscle</tissue>
    </source>
</reference>
<keyword evidence="5" id="KW-0067">ATP-binding</keyword>
<keyword evidence="5" id="KW-0547">Nucleotide-binding</keyword>
<dbReference type="Pfam" id="PF00005">
    <property type="entry name" value="ABC_tran"/>
    <property type="match status" value="1"/>
</dbReference>
<sequence length="329" mass="36008">MGTNSGDLPSTRRLPAQQVVPVGIRTTVVATRTKFIHEIGYCPQFDAVLGELTGEETLMLLGRLRGISDISLPHSVSELIFLVGLTECAKRPSSTYSGGNKRKLSTAMALIGDPPLVFLDEPTSGVDPASRRRVWAAITKAVQCGQSVVLTSHSMEECEALCSRIIIMSRGTLRCIGSSGHLKAKFGKGYSLQVKLRMHNDRLEDDQQYAAQVLQLKTTIRQRLAGAVLTDQHKGMLAFRVPTEVSWGCLFSVMEAMKHDHGDVEATAQNPLVEDYTASDTSLEQVFLSFAREGNLVQASMKIDENQGAGVMVDVYPDTKITHDCFHLD</sequence>
<dbReference type="Proteomes" id="UP000324222">
    <property type="component" value="Unassembled WGS sequence"/>
</dbReference>
<evidence type="ECO:0000313" key="6">
    <source>
        <dbReference type="Proteomes" id="UP000324222"/>
    </source>
</evidence>
<dbReference type="CDD" id="cd03263">
    <property type="entry name" value="ABC_subfamily_A"/>
    <property type="match status" value="1"/>
</dbReference>
<dbReference type="EMBL" id="VSRR010000155">
    <property type="protein sequence ID" value="MPC11282.1"/>
    <property type="molecule type" value="Genomic_DNA"/>
</dbReference>
<gene>
    <name evidence="5" type="primary">ABCA3_1</name>
    <name evidence="5" type="ORF">E2C01_003944</name>
</gene>
<dbReference type="PANTHER" id="PTHR19229">
    <property type="entry name" value="ATP-BINDING CASSETTE TRANSPORTER SUBFAMILY A ABCA"/>
    <property type="match status" value="1"/>
</dbReference>
<name>A0A5B7CNK7_PORTR</name>
<protein>
    <submittedName>
        <fullName evidence="5">ATP-binding cassette sub-family A member 3</fullName>
    </submittedName>
</protein>
<dbReference type="GO" id="GO:0140359">
    <property type="term" value="F:ABC-type transporter activity"/>
    <property type="evidence" value="ECO:0007669"/>
    <property type="project" value="InterPro"/>
</dbReference>
<accession>A0A5B7CNK7</accession>
<keyword evidence="2" id="KW-0677">Repeat</keyword>
<evidence type="ECO:0000259" key="4">
    <source>
        <dbReference type="Pfam" id="PF23321"/>
    </source>
</evidence>
<dbReference type="SUPFAM" id="SSF52540">
    <property type="entry name" value="P-loop containing nucleoside triphosphate hydrolases"/>
    <property type="match status" value="1"/>
</dbReference>
<dbReference type="Pfam" id="PF23321">
    <property type="entry name" value="R1_ABCA1"/>
    <property type="match status" value="1"/>
</dbReference>
<dbReference type="AlphaFoldDB" id="A0A5B7CNK7"/>
<dbReference type="InterPro" id="IPR027417">
    <property type="entry name" value="P-loop_NTPase"/>
</dbReference>
<dbReference type="InterPro" id="IPR003439">
    <property type="entry name" value="ABC_transporter-like_ATP-bd"/>
</dbReference>
<evidence type="ECO:0000313" key="5">
    <source>
        <dbReference type="EMBL" id="MPC11282.1"/>
    </source>
</evidence>
<dbReference type="GO" id="GO:0005524">
    <property type="term" value="F:ATP binding"/>
    <property type="evidence" value="ECO:0007669"/>
    <property type="project" value="UniProtKB-KW"/>
</dbReference>
<organism evidence="5 6">
    <name type="scientific">Portunus trituberculatus</name>
    <name type="common">Swimming crab</name>
    <name type="synonym">Neptunus trituberculatus</name>
    <dbReference type="NCBI Taxonomy" id="210409"/>
    <lineage>
        <taxon>Eukaryota</taxon>
        <taxon>Metazoa</taxon>
        <taxon>Ecdysozoa</taxon>
        <taxon>Arthropoda</taxon>
        <taxon>Crustacea</taxon>
        <taxon>Multicrustacea</taxon>
        <taxon>Malacostraca</taxon>
        <taxon>Eumalacostraca</taxon>
        <taxon>Eucarida</taxon>
        <taxon>Decapoda</taxon>
        <taxon>Pleocyemata</taxon>
        <taxon>Brachyura</taxon>
        <taxon>Eubrachyura</taxon>
        <taxon>Portunoidea</taxon>
        <taxon>Portunidae</taxon>
        <taxon>Portuninae</taxon>
        <taxon>Portunus</taxon>
    </lineage>
</organism>
<feature type="domain" description="ABCA1-4-like C-terminal R2 regulatory" evidence="4">
    <location>
        <begin position="187"/>
        <end position="259"/>
    </location>
</feature>
<dbReference type="PANTHER" id="PTHR19229:SF36">
    <property type="entry name" value="ATP-BINDING CASSETTE SUB-FAMILY A MEMBER 2"/>
    <property type="match status" value="1"/>
</dbReference>